<accession>M2PQ69</accession>
<dbReference type="STRING" id="914234.M2PQ69"/>
<dbReference type="Gene3D" id="3.40.50.12020">
    <property type="entry name" value="Uncharacterised protein family UPF0261, NN domain"/>
    <property type="match status" value="1"/>
</dbReference>
<evidence type="ECO:0000259" key="1">
    <source>
        <dbReference type="Pfam" id="PF06792"/>
    </source>
</evidence>
<dbReference type="Gene3D" id="3.40.50.12030">
    <property type="entry name" value="Uncharacterised protein family UPF0261, NC domain"/>
    <property type="match status" value="1"/>
</dbReference>
<feature type="domain" description="UPF0261" evidence="2">
    <location>
        <begin position="82"/>
        <end position="299"/>
    </location>
</feature>
<dbReference type="CDD" id="cd15488">
    <property type="entry name" value="Tm-1-like"/>
    <property type="match status" value="1"/>
</dbReference>
<keyword evidence="4" id="KW-1185">Reference proteome</keyword>
<dbReference type="InterPro" id="IPR056778">
    <property type="entry name" value="UPF0261_C"/>
</dbReference>
<name>M2PQ69_CERS8</name>
<dbReference type="NCBIfam" id="NF002674">
    <property type="entry name" value="PRK02399.1-2"/>
    <property type="match status" value="1"/>
</dbReference>
<feature type="domain" description="UPF0261" evidence="1">
    <location>
        <begin position="1"/>
        <end position="64"/>
    </location>
</feature>
<gene>
    <name evidence="3" type="ORF">CERSUDRAFT_113865</name>
</gene>
<dbReference type="PANTHER" id="PTHR31862">
    <property type="entry name" value="UPF0261 DOMAIN PROTEIN (AFU_ORTHOLOGUE AFUA_1G10120)"/>
    <property type="match status" value="1"/>
</dbReference>
<dbReference type="Pfam" id="PF06792">
    <property type="entry name" value="UPF0261"/>
    <property type="match status" value="1"/>
</dbReference>
<dbReference type="InterPro" id="IPR051353">
    <property type="entry name" value="Tobamovirus_resist_UPF0261"/>
</dbReference>
<dbReference type="AlphaFoldDB" id="M2PQ69"/>
<dbReference type="EMBL" id="KB445795">
    <property type="protein sequence ID" value="EMD38689.1"/>
    <property type="molecule type" value="Genomic_DNA"/>
</dbReference>
<evidence type="ECO:0000313" key="4">
    <source>
        <dbReference type="Proteomes" id="UP000016930"/>
    </source>
</evidence>
<sequence length="306" mass="32937">MRSLPLGFPKLLVSTMAAGDVSPYVNDGDVTIMYSVVDIAGLNDILRPILANAAGAAAGMAREYLRRSSVEDAPSTPAARQKRIAITMFGVTTPAVSHARALLEAYPCTPYTFHATGAGGRAMERLISEGFFDGVLDLTTTELADLHVGGMLSAGADRLTAASHKKIPQVVSLGALDMVNFGPKDSVPEKFKGRRLVEHNPSITLMRTSRDECVLIGQDIANKLKEADPLKTEIWIPQAGLSTLDVEGAPLRDQEADEALTQSIVDGLKGSSVRVVVRQNDINDHEFVADMVERLLLMMELAPEEQ</sequence>
<dbReference type="OrthoDB" id="10264588at2759"/>
<reference evidence="3 4" key="1">
    <citation type="journal article" date="2012" name="Proc. Natl. Acad. Sci. U.S.A.">
        <title>Comparative genomics of Ceriporiopsis subvermispora and Phanerochaete chrysosporium provide insight into selective ligninolysis.</title>
        <authorList>
            <person name="Fernandez-Fueyo E."/>
            <person name="Ruiz-Duenas F.J."/>
            <person name="Ferreira P."/>
            <person name="Floudas D."/>
            <person name="Hibbett D.S."/>
            <person name="Canessa P."/>
            <person name="Larrondo L.F."/>
            <person name="James T.Y."/>
            <person name="Seelenfreund D."/>
            <person name="Lobos S."/>
            <person name="Polanco R."/>
            <person name="Tello M."/>
            <person name="Honda Y."/>
            <person name="Watanabe T."/>
            <person name="Watanabe T."/>
            <person name="Ryu J.S."/>
            <person name="Kubicek C.P."/>
            <person name="Schmoll M."/>
            <person name="Gaskell J."/>
            <person name="Hammel K.E."/>
            <person name="St John F.J."/>
            <person name="Vanden Wymelenberg A."/>
            <person name="Sabat G."/>
            <person name="Splinter BonDurant S."/>
            <person name="Syed K."/>
            <person name="Yadav J.S."/>
            <person name="Doddapaneni H."/>
            <person name="Subramanian V."/>
            <person name="Lavin J.L."/>
            <person name="Oguiza J.A."/>
            <person name="Perez G."/>
            <person name="Pisabarro A.G."/>
            <person name="Ramirez L."/>
            <person name="Santoyo F."/>
            <person name="Master E."/>
            <person name="Coutinho P.M."/>
            <person name="Henrissat B."/>
            <person name="Lombard V."/>
            <person name="Magnuson J.K."/>
            <person name="Kuees U."/>
            <person name="Hori C."/>
            <person name="Igarashi K."/>
            <person name="Samejima M."/>
            <person name="Held B.W."/>
            <person name="Barry K.W."/>
            <person name="LaButti K.M."/>
            <person name="Lapidus A."/>
            <person name="Lindquist E.A."/>
            <person name="Lucas S.M."/>
            <person name="Riley R."/>
            <person name="Salamov A.A."/>
            <person name="Hoffmeister D."/>
            <person name="Schwenk D."/>
            <person name="Hadar Y."/>
            <person name="Yarden O."/>
            <person name="de Vries R.P."/>
            <person name="Wiebenga A."/>
            <person name="Stenlid J."/>
            <person name="Eastwood D."/>
            <person name="Grigoriev I.V."/>
            <person name="Berka R.M."/>
            <person name="Blanchette R.A."/>
            <person name="Kersten P."/>
            <person name="Martinez A.T."/>
            <person name="Vicuna R."/>
            <person name="Cullen D."/>
        </authorList>
    </citation>
    <scope>NUCLEOTIDE SEQUENCE [LARGE SCALE GENOMIC DNA]</scope>
    <source>
        <strain evidence="3 4">B</strain>
    </source>
</reference>
<evidence type="ECO:0000259" key="2">
    <source>
        <dbReference type="Pfam" id="PF23189"/>
    </source>
</evidence>
<organism evidence="3 4">
    <name type="scientific">Ceriporiopsis subvermispora (strain B)</name>
    <name type="common">White-rot fungus</name>
    <name type="synonym">Gelatoporia subvermispora</name>
    <dbReference type="NCBI Taxonomy" id="914234"/>
    <lineage>
        <taxon>Eukaryota</taxon>
        <taxon>Fungi</taxon>
        <taxon>Dikarya</taxon>
        <taxon>Basidiomycota</taxon>
        <taxon>Agaricomycotina</taxon>
        <taxon>Agaricomycetes</taxon>
        <taxon>Polyporales</taxon>
        <taxon>Gelatoporiaceae</taxon>
        <taxon>Gelatoporia</taxon>
    </lineage>
</organism>
<dbReference type="HOGENOM" id="CLU_036813_0_0_1"/>
<proteinExistence type="predicted"/>
<dbReference type="InterPro" id="IPR044122">
    <property type="entry name" value="UPF0261_N"/>
</dbReference>
<protein>
    <submittedName>
        <fullName evidence="3">Uncharacterized protein</fullName>
    </submittedName>
</protein>
<dbReference type="Pfam" id="PF23189">
    <property type="entry name" value="UPF0261_C"/>
    <property type="match status" value="1"/>
</dbReference>
<dbReference type="PANTHER" id="PTHR31862:SF1">
    <property type="entry name" value="UPF0261 DOMAIN PROTEIN (AFU_ORTHOLOGUE AFUA_1G10120)"/>
    <property type="match status" value="1"/>
</dbReference>
<evidence type="ECO:0000313" key="3">
    <source>
        <dbReference type="EMBL" id="EMD38689.1"/>
    </source>
</evidence>
<dbReference type="Proteomes" id="UP000016930">
    <property type="component" value="Unassembled WGS sequence"/>
</dbReference>